<dbReference type="Pfam" id="PF13960">
    <property type="entry name" value="DUF4218"/>
    <property type="match status" value="1"/>
</dbReference>
<gene>
    <name evidence="6" type="ORF">E6C27_scaffold50G00090</name>
</gene>
<dbReference type="EMBL" id="SSTE01000540">
    <property type="protein sequence ID" value="KAA0067500.1"/>
    <property type="molecule type" value="Genomic_DNA"/>
</dbReference>
<dbReference type="GO" id="GO:0008234">
    <property type="term" value="F:cysteine-type peptidase activity"/>
    <property type="evidence" value="ECO:0007669"/>
    <property type="project" value="InterPro"/>
</dbReference>
<organism evidence="6 7">
    <name type="scientific">Cucumis melo var. makuwa</name>
    <name type="common">Oriental melon</name>
    <dbReference type="NCBI Taxonomy" id="1194695"/>
    <lineage>
        <taxon>Eukaryota</taxon>
        <taxon>Viridiplantae</taxon>
        <taxon>Streptophyta</taxon>
        <taxon>Embryophyta</taxon>
        <taxon>Tracheophyta</taxon>
        <taxon>Spermatophyta</taxon>
        <taxon>Magnoliopsida</taxon>
        <taxon>eudicotyledons</taxon>
        <taxon>Gunneridae</taxon>
        <taxon>Pentapetalae</taxon>
        <taxon>rosids</taxon>
        <taxon>fabids</taxon>
        <taxon>Cucurbitales</taxon>
        <taxon>Cucurbitaceae</taxon>
        <taxon>Benincaseae</taxon>
        <taxon>Cucumis</taxon>
    </lineage>
</organism>
<name>A0A5A7VK06_CUCMM</name>
<dbReference type="PANTHER" id="PTHR10775:SF180">
    <property type="entry name" value="TRANSPOSON, EN_SPM-LIKE, TRANSPOSASE-ASSOCIATED DOMAIN PROTEIN-RELATED"/>
    <property type="match status" value="1"/>
</dbReference>
<dbReference type="GO" id="GO:0006508">
    <property type="term" value="P:proteolysis"/>
    <property type="evidence" value="ECO:0007669"/>
    <property type="project" value="UniProtKB-KW"/>
</dbReference>
<proteinExistence type="inferred from homology"/>
<dbReference type="Pfam" id="PF02992">
    <property type="entry name" value="Transposase_21"/>
    <property type="match status" value="1"/>
</dbReference>
<protein>
    <submittedName>
        <fullName evidence="6">Transposase</fullName>
    </submittedName>
</protein>
<accession>A0A5A7VK06</accession>
<evidence type="ECO:0000256" key="3">
    <source>
        <dbReference type="ARBA" id="ARBA00022801"/>
    </source>
</evidence>
<evidence type="ECO:0000256" key="4">
    <source>
        <dbReference type="SAM" id="MobiDB-lite"/>
    </source>
</evidence>
<comment type="caution">
    <text evidence="6">The sequence shown here is derived from an EMBL/GenBank/DDBJ whole genome shotgun (WGS) entry which is preliminary data.</text>
</comment>
<dbReference type="InterPro" id="IPR004242">
    <property type="entry name" value="Transposase_21"/>
</dbReference>
<dbReference type="PANTHER" id="PTHR10775">
    <property type="entry name" value="OS08G0208400 PROTEIN"/>
    <property type="match status" value="1"/>
</dbReference>
<keyword evidence="2" id="KW-0645">Protease</keyword>
<feature type="domain" description="Ubiquitin-like protease family profile" evidence="5">
    <location>
        <begin position="1045"/>
        <end position="1233"/>
    </location>
</feature>
<evidence type="ECO:0000256" key="1">
    <source>
        <dbReference type="ARBA" id="ARBA00005234"/>
    </source>
</evidence>
<dbReference type="OrthoDB" id="3269001at2759"/>
<feature type="region of interest" description="Disordered" evidence="4">
    <location>
        <begin position="1"/>
        <end position="43"/>
    </location>
</feature>
<dbReference type="Pfam" id="PF02902">
    <property type="entry name" value="Peptidase_C48"/>
    <property type="match status" value="1"/>
</dbReference>
<dbReference type="InterPro" id="IPR025452">
    <property type="entry name" value="DUF4218"/>
</dbReference>
<dbReference type="Gene3D" id="3.40.395.10">
    <property type="entry name" value="Adenoviral Proteinase, Chain A"/>
    <property type="match status" value="1"/>
</dbReference>
<sequence length="1257" mass="144558">MRSPPPPKTTKAERSPPETSPRETSPPELACPEDPRDDPRRPAPTSCFHSRYLAVTFWSPITKVSSLFGEELHNSSFHGESSKCMYEENDVGNIKEMVEIAHEQYSKDPSGFEKLLNDAEKPLYEGCKKFTKLSTLVKLYNLKVRHGWSNISFSELLKALKDILPSPNDLPTSMYEAKKMLGALGMEYEKIHACPNDCCLYRKEYVNAIVCPAKIMWYFPPIPRFQRMFRSVECAKNLTWHATEREINDKLRHPADSPAWKLVDTMWPNFSFEPRNLRLALSADGINPYSDMSSKYSCWRVVMVIYNLPPLLCMKRKFMMLSILISGPKQPGDDIGIYLEPLIDDLKLLWESGVQCYDAYNEELLNLRTVLLWTINDFPAYGNLSGCSVKGYKACPICEDNTSSIRLKYEKKMAYLGHRKFLPHNHPFRRQKKSFNGQRELGSTLLDIPGKTKDGLNARRDLTDLKIRPELTPINGEKKIFIPPACYTLTKKEKRILLKSLSEMKVPRGYSSNVTNLVSIEDSKLNSLKSHDCHVLLQKLLHVAIRSVLPKHVRYDITRLCLFFNSICNKVIDVTQVEKLQEDIVITLCLLQKYFPPSFFMIMVHLTVHLVKENLVDHCQVELLAYLNKSFYIKLIDMFWRIPLMCTIYRVVTELATGDVEISDNLRWIAHGPHPVVTTYNSYAINGCHYHTKLHDKNKTVQNSGVSLVAKTMQIHSYTMELPTDEDLTLGLDEVEIGLDNAHTDHLEQVDASKNEKKKTRAMVANHAYIDTLVVGAFVVDGRSKKAIMKTAGVSFRQFKSWLKTQYIIPFMDEPQLLIDPPSLYAHIIDKLVWQEFVWSRMSSEFQKLRREQQDRRKRSKYTYNMSRRGYANLAEDMDEILDKAPNEESPNDELTQALGALEYGRRVRGVGGLITPTVYFHQAKPRKSNKVDTTQQIIDENEALRKRIRELEQKVQSIPTSEHGSCSKSKVQEKEKVLENVVKEKKGIATSVPPVSFTSKKKVVEEEEVKEEEVIATTPMTKNEVKSSRSMTKEVEVTSESSNLPIQLKYILRYVERVMVDGSSFSFQLPLELFGISRESYVLREDVIDFCNMQKVKTLSMVAYITYLYSLIIDLKKVSKYVFVDPSLISAGHSTREIRARNLCSRLMTSKQDQLVVAPYNPRDHWSLVIINPYDDVVYHLDSLRTSSRDANMALTIFQSQNNLKKTRKTTFWKAVGTVECGYYVMRYMREILSKDTSIITDAIDTNLDMIFFLIL</sequence>
<dbReference type="Proteomes" id="UP000321393">
    <property type="component" value="Unassembled WGS sequence"/>
</dbReference>
<keyword evidence="3" id="KW-0378">Hydrolase</keyword>
<evidence type="ECO:0000256" key="2">
    <source>
        <dbReference type="ARBA" id="ARBA00022670"/>
    </source>
</evidence>
<comment type="similarity">
    <text evidence="1">Belongs to the peptidase C48 family.</text>
</comment>
<dbReference type="PROSITE" id="PS50600">
    <property type="entry name" value="ULP_PROTEASE"/>
    <property type="match status" value="1"/>
</dbReference>
<evidence type="ECO:0000313" key="7">
    <source>
        <dbReference type="Proteomes" id="UP000321393"/>
    </source>
</evidence>
<dbReference type="InterPro" id="IPR038765">
    <property type="entry name" value="Papain-like_cys_pep_sf"/>
</dbReference>
<reference evidence="6 7" key="1">
    <citation type="submission" date="2019-08" db="EMBL/GenBank/DDBJ databases">
        <title>Draft genome sequences of two oriental melons (Cucumis melo L. var makuwa).</title>
        <authorList>
            <person name="Kwon S.-Y."/>
        </authorList>
    </citation>
    <scope>NUCLEOTIDE SEQUENCE [LARGE SCALE GENOMIC DNA]</scope>
    <source>
        <strain evidence="7">cv. SW 3</strain>
        <tissue evidence="6">Leaf</tissue>
    </source>
</reference>
<dbReference type="AlphaFoldDB" id="A0A5A7VK06"/>
<evidence type="ECO:0000313" key="6">
    <source>
        <dbReference type="EMBL" id="KAA0067500.1"/>
    </source>
</evidence>
<dbReference type="SUPFAM" id="SSF54001">
    <property type="entry name" value="Cysteine proteinases"/>
    <property type="match status" value="1"/>
</dbReference>
<dbReference type="InterPro" id="IPR003653">
    <property type="entry name" value="Peptidase_C48_C"/>
</dbReference>
<evidence type="ECO:0000259" key="5">
    <source>
        <dbReference type="PROSITE" id="PS50600"/>
    </source>
</evidence>